<name>A0A543KJQ6_9MICO</name>
<evidence type="ECO:0000313" key="2">
    <source>
        <dbReference type="Proteomes" id="UP000315133"/>
    </source>
</evidence>
<proteinExistence type="predicted"/>
<dbReference type="Proteomes" id="UP000315133">
    <property type="component" value="Unassembled WGS sequence"/>
</dbReference>
<dbReference type="EMBL" id="VFPU01000001">
    <property type="protein sequence ID" value="TQM95313.1"/>
    <property type="molecule type" value="Genomic_DNA"/>
</dbReference>
<organism evidence="1 2">
    <name type="scientific">Ornithinimicrobium humiphilum</name>
    <dbReference type="NCBI Taxonomy" id="125288"/>
    <lineage>
        <taxon>Bacteria</taxon>
        <taxon>Bacillati</taxon>
        <taxon>Actinomycetota</taxon>
        <taxon>Actinomycetes</taxon>
        <taxon>Micrococcales</taxon>
        <taxon>Ornithinimicrobiaceae</taxon>
        <taxon>Ornithinimicrobium</taxon>
    </lineage>
</organism>
<protein>
    <submittedName>
        <fullName evidence="1">Uncharacterized protein</fullName>
    </submittedName>
</protein>
<comment type="caution">
    <text evidence="1">The sequence shown here is derived from an EMBL/GenBank/DDBJ whole genome shotgun (WGS) entry which is preliminary data.</text>
</comment>
<dbReference type="RefSeq" id="WP_141817091.1">
    <property type="nucleotide sequence ID" value="NZ_BAAAIL010000003.1"/>
</dbReference>
<sequence length="175" mass="19877">MTAPQETRLHRWTRWGPAAVRRLDTGVEAVVGDQTVELDVTHRGLIYEQTSRPLRLGFYACLEIGVLVRWNGEDVATIRHAEPRRLGLARRSRYDVVGDDRFVVPGMQLTERAIPPLLTLRADSGVLVSSRRWAEPLNIAVTEWSFVREDDVVPPRVRGGTRPEHVALWMAVRHA</sequence>
<reference evidence="1 2" key="1">
    <citation type="submission" date="2019-06" db="EMBL/GenBank/DDBJ databases">
        <title>Sequencing the genomes of 1000 actinobacteria strains.</title>
        <authorList>
            <person name="Klenk H.-P."/>
        </authorList>
    </citation>
    <scope>NUCLEOTIDE SEQUENCE [LARGE SCALE GENOMIC DNA]</scope>
    <source>
        <strain evidence="1 2">DSM 12362</strain>
    </source>
</reference>
<gene>
    <name evidence="1" type="ORF">FB476_0152</name>
</gene>
<accession>A0A543KJQ6</accession>
<keyword evidence="2" id="KW-1185">Reference proteome</keyword>
<evidence type="ECO:0000313" key="1">
    <source>
        <dbReference type="EMBL" id="TQM95313.1"/>
    </source>
</evidence>
<dbReference type="OrthoDB" id="5189407at2"/>
<dbReference type="AlphaFoldDB" id="A0A543KJQ6"/>